<proteinExistence type="inferred from homology"/>
<keyword evidence="3" id="KW-0119">Carbohydrate metabolism</keyword>
<dbReference type="PANTHER" id="PTHR22298">
    <property type="entry name" value="ENDO-1,4-BETA-GLUCANASE"/>
    <property type="match status" value="1"/>
</dbReference>
<dbReference type="GO" id="GO:0000272">
    <property type="term" value="P:polysaccharide catabolic process"/>
    <property type="evidence" value="ECO:0007669"/>
    <property type="project" value="UniProtKB-KW"/>
</dbReference>
<dbReference type="InterPro" id="IPR014756">
    <property type="entry name" value="Ig_E-set"/>
</dbReference>
<dbReference type="Pfam" id="PF02927">
    <property type="entry name" value="CelD_N"/>
    <property type="match status" value="1"/>
</dbReference>
<evidence type="ECO:0000256" key="2">
    <source>
        <dbReference type="ARBA" id="ARBA00022801"/>
    </source>
</evidence>
<reference evidence="10 11" key="1">
    <citation type="journal article" date="2014" name="Genome Announc.">
        <title>Draft Genome Sequence of Streptomyces fradiae ATCC 19609, a Strain Highly Sensitive to Antibiotics.</title>
        <authorList>
            <person name="Bekker O.B."/>
            <person name="Klimina K.M."/>
            <person name="Vatlin A.A."/>
            <person name="Zakharevich N.V."/>
            <person name="Kasianov A.S."/>
            <person name="Danilenko V.N."/>
        </authorList>
    </citation>
    <scope>NUCLEOTIDE SEQUENCE [LARGE SCALE GENOMIC DNA]</scope>
    <source>
        <strain evidence="10 11">ATCC 19609</strain>
    </source>
</reference>
<evidence type="ECO:0000256" key="5">
    <source>
        <dbReference type="ARBA" id="ARBA00023326"/>
    </source>
</evidence>
<feature type="region of interest" description="Disordered" evidence="6">
    <location>
        <begin position="582"/>
        <end position="607"/>
    </location>
</feature>
<dbReference type="Gene3D" id="1.50.10.10">
    <property type="match status" value="1"/>
</dbReference>
<dbReference type="InterPro" id="IPR012341">
    <property type="entry name" value="6hp_glycosidase-like_sf"/>
</dbReference>
<comment type="caution">
    <text evidence="10">The sequence shown here is derived from an EMBL/GenBank/DDBJ whole genome shotgun (WGS) entry which is preliminary data.</text>
</comment>
<dbReference type="InterPro" id="IPR001701">
    <property type="entry name" value="Glyco_hydro_9"/>
</dbReference>
<evidence type="ECO:0000256" key="7">
    <source>
        <dbReference type="SAM" id="SignalP"/>
    </source>
</evidence>
<feature type="signal peptide" evidence="7">
    <location>
        <begin position="1"/>
        <end position="33"/>
    </location>
</feature>
<dbReference type="SUPFAM" id="SSF81296">
    <property type="entry name" value="E set domains"/>
    <property type="match status" value="1"/>
</dbReference>
<feature type="compositionally biased region" description="Basic and acidic residues" evidence="6">
    <location>
        <begin position="45"/>
        <end position="68"/>
    </location>
</feature>
<dbReference type="Pfam" id="PF00759">
    <property type="entry name" value="Glyco_hydro_9"/>
    <property type="match status" value="1"/>
</dbReference>
<feature type="region of interest" description="Disordered" evidence="6">
    <location>
        <begin position="29"/>
        <end position="70"/>
    </location>
</feature>
<organism evidence="10 11">
    <name type="scientific">Streptomyces xinghaiensis</name>
    <dbReference type="NCBI Taxonomy" id="1038928"/>
    <lineage>
        <taxon>Bacteria</taxon>
        <taxon>Bacillati</taxon>
        <taxon>Actinomycetota</taxon>
        <taxon>Actinomycetes</taxon>
        <taxon>Kitasatosporales</taxon>
        <taxon>Streptomycetaceae</taxon>
        <taxon>Streptomyces</taxon>
    </lineage>
</organism>
<dbReference type="InterPro" id="IPR008928">
    <property type="entry name" value="6-hairpin_glycosidase_sf"/>
</dbReference>
<sequence length="638" mass="69129">MPANRPRPPRRPHARAAAALAAGLALAALTPQAAEGGPPSPRAADSGRQEDGGSDKNGSKKDSSEKDGSGAAVRVNQIGYLTGAAKVAAVVSAAPKPVGWRLRIHGSGAVVASGRTRVYGHDRASGDHVHHADFSRHRTPGRYVLEADGAGRSVPFSVRDRTLYPALARDAMGYFYFHRMGTPVEARHLQHPAHAHDALHPGDASVPCYRRWCGKQRLDVRGAWADAGDFGVYPVNHALAAWTLLNLHERDPRALPDGSLAIPERSNGRPDILDETAYGSRFVPGMLPREGLASHKVHNHAWSGFPPESVAAENAMKRSAMPPSTNATYAVARTTAHLSRVLAPHDPRRAAALWRTAEDAWSRAEARPDTDYTGAVKDAEGGGDYEDRGNSDDRYAAAAELYLTGHRRADPSTAAYRTAVTGSRHYREITRRFSWARTATTGTLSLLAARNDLPAADRDRMTRRLRAEADRILAVLGKEGYPVPLAGDRKYPWGSNSAVVNRILLLGTAHDLTGDRRYLRGAHRAMDYLMGTNALRLSYITGYGEHSETDLHDRWAWGRFPGAPFPRGWLAGGPNNTLVNDKATPKDRPAAKSYAGPRTAPGAWSSKENAVNWNAPLVWAAAFLDRTTGELTGTGRRD</sequence>
<evidence type="ECO:0000313" key="11">
    <source>
        <dbReference type="Proteomes" id="UP000028058"/>
    </source>
</evidence>
<evidence type="ECO:0000259" key="9">
    <source>
        <dbReference type="Pfam" id="PF02927"/>
    </source>
</evidence>
<evidence type="ECO:0000256" key="6">
    <source>
        <dbReference type="SAM" id="MobiDB-lite"/>
    </source>
</evidence>
<dbReference type="GO" id="GO:0008810">
    <property type="term" value="F:cellulase activity"/>
    <property type="evidence" value="ECO:0007669"/>
    <property type="project" value="InterPro"/>
</dbReference>
<feature type="chain" id="PRO_5043188188" evidence="7">
    <location>
        <begin position="34"/>
        <end position="638"/>
    </location>
</feature>
<evidence type="ECO:0000256" key="4">
    <source>
        <dbReference type="ARBA" id="ARBA00023295"/>
    </source>
</evidence>
<keyword evidence="11" id="KW-1185">Reference proteome</keyword>
<protein>
    <submittedName>
        <fullName evidence="10">Uncharacterized protein</fullName>
    </submittedName>
</protein>
<evidence type="ECO:0000259" key="8">
    <source>
        <dbReference type="Pfam" id="PF00759"/>
    </source>
</evidence>
<dbReference type="Proteomes" id="UP000028058">
    <property type="component" value="Unassembled WGS sequence"/>
</dbReference>
<dbReference type="RefSeq" id="WP_050363897.1">
    <property type="nucleotide sequence ID" value="NZ_CP134822.1"/>
</dbReference>
<dbReference type="InterPro" id="IPR004197">
    <property type="entry name" value="Cellulase_Ig-like"/>
</dbReference>
<keyword evidence="4" id="KW-0326">Glycosidase</keyword>
<gene>
    <name evidence="10" type="ORF">SFRA_022970</name>
</gene>
<keyword evidence="7" id="KW-0732">Signal</keyword>
<dbReference type="OrthoDB" id="9808897at2"/>
<dbReference type="EMBL" id="JNAD02000012">
    <property type="protein sequence ID" value="RKM92790.1"/>
    <property type="molecule type" value="Genomic_DNA"/>
</dbReference>
<dbReference type="InterPro" id="IPR013783">
    <property type="entry name" value="Ig-like_fold"/>
</dbReference>
<keyword evidence="5" id="KW-0624">Polysaccharide degradation</keyword>
<comment type="similarity">
    <text evidence="1">Belongs to the glycosyl hydrolase 9 (cellulase E) family.</text>
</comment>
<keyword evidence="2" id="KW-0378">Hydrolase</keyword>
<evidence type="ECO:0000256" key="1">
    <source>
        <dbReference type="ARBA" id="ARBA00007072"/>
    </source>
</evidence>
<evidence type="ECO:0000313" key="10">
    <source>
        <dbReference type="EMBL" id="RKM92790.1"/>
    </source>
</evidence>
<accession>A0A3R7FPE6</accession>
<dbReference type="AlphaFoldDB" id="A0A3R7FPE6"/>
<evidence type="ECO:0000256" key="3">
    <source>
        <dbReference type="ARBA" id="ARBA00023277"/>
    </source>
</evidence>
<feature type="domain" description="Glycoside hydrolase family 9" evidence="8">
    <location>
        <begin position="164"/>
        <end position="620"/>
    </location>
</feature>
<name>A0A3R7FPE6_9ACTN</name>
<feature type="domain" description="Cellulase Ig-like" evidence="9">
    <location>
        <begin position="70"/>
        <end position="151"/>
    </location>
</feature>
<dbReference type="CDD" id="cd02850">
    <property type="entry name" value="E_set_Cellulase_N"/>
    <property type="match status" value="1"/>
</dbReference>
<dbReference type="Gene3D" id="2.60.40.10">
    <property type="entry name" value="Immunoglobulins"/>
    <property type="match status" value="1"/>
</dbReference>
<dbReference type="SUPFAM" id="SSF48208">
    <property type="entry name" value="Six-hairpin glycosidases"/>
    <property type="match status" value="1"/>
</dbReference>